<evidence type="ECO:0000313" key="1">
    <source>
        <dbReference type="EMBL" id="VDP38454.1"/>
    </source>
</evidence>
<evidence type="ECO:0000313" key="2">
    <source>
        <dbReference type="Proteomes" id="UP000270296"/>
    </source>
</evidence>
<dbReference type="Proteomes" id="UP000270296">
    <property type="component" value="Unassembled WGS sequence"/>
</dbReference>
<organism evidence="3">
    <name type="scientific">Soboliphyme baturini</name>
    <dbReference type="NCBI Taxonomy" id="241478"/>
    <lineage>
        <taxon>Eukaryota</taxon>
        <taxon>Metazoa</taxon>
        <taxon>Ecdysozoa</taxon>
        <taxon>Nematoda</taxon>
        <taxon>Enoplea</taxon>
        <taxon>Dorylaimia</taxon>
        <taxon>Dioctophymatida</taxon>
        <taxon>Dioctophymatoidea</taxon>
        <taxon>Soboliphymatidae</taxon>
        <taxon>Soboliphyme</taxon>
    </lineage>
</organism>
<gene>
    <name evidence="1" type="ORF">SBAD_LOCUS11255</name>
</gene>
<accession>A0A183J5V7</accession>
<reference evidence="1 2" key="2">
    <citation type="submission" date="2018-11" db="EMBL/GenBank/DDBJ databases">
        <authorList>
            <consortium name="Pathogen Informatics"/>
        </authorList>
    </citation>
    <scope>NUCLEOTIDE SEQUENCE [LARGE SCALE GENOMIC DNA]</scope>
</reference>
<dbReference type="AlphaFoldDB" id="A0A183J5V7"/>
<proteinExistence type="predicted"/>
<evidence type="ECO:0000313" key="3">
    <source>
        <dbReference type="WBParaSite" id="SBAD_0001163901-mRNA-1"/>
    </source>
</evidence>
<keyword evidence="2" id="KW-1185">Reference proteome</keyword>
<reference evidence="3" key="1">
    <citation type="submission" date="2016-06" db="UniProtKB">
        <authorList>
            <consortium name="WormBaseParasite"/>
        </authorList>
    </citation>
    <scope>IDENTIFICATION</scope>
</reference>
<name>A0A183J5V7_9BILA</name>
<dbReference type="EMBL" id="UZAM01015338">
    <property type="protein sequence ID" value="VDP38454.1"/>
    <property type="molecule type" value="Genomic_DNA"/>
</dbReference>
<sequence>MEANVRFERLRMAAKVVKASPNECLDVVRANKRNCLRPPSRLLSVCPFPHNDDKRVDEEEDDDDEVDDDRNTTQKKCICQGRWWWSSPSSTFAVRIAVMLLLNKLQNSRLWQSCCRFKIDPSKTREDPDERWANQYRERQRNNLYKWVDTSKGGSLIEIFINEGKDGVLRFAQEKILPMLYHEGKSPEIIKKSDYMKWRNFMVITIS</sequence>
<dbReference type="OrthoDB" id="533508at2759"/>
<protein>
    <submittedName>
        <fullName evidence="1 3">Uncharacterized protein</fullName>
    </submittedName>
</protein>
<dbReference type="WBParaSite" id="SBAD_0001163901-mRNA-1">
    <property type="protein sequence ID" value="SBAD_0001163901-mRNA-1"/>
    <property type="gene ID" value="SBAD_0001163901"/>
</dbReference>